<dbReference type="InterPro" id="IPR036388">
    <property type="entry name" value="WH-like_DNA-bd_sf"/>
</dbReference>
<dbReference type="Gene3D" id="1.10.10.10">
    <property type="entry name" value="Winged helix-like DNA-binding domain superfamily/Winged helix DNA-binding domain"/>
    <property type="match status" value="1"/>
</dbReference>
<gene>
    <name evidence="1" type="ORF">BCF44_12238</name>
</gene>
<reference evidence="1 2" key="1">
    <citation type="submission" date="2018-08" db="EMBL/GenBank/DDBJ databases">
        <title>Genomic Encyclopedia of Archaeal and Bacterial Type Strains, Phase II (KMG-II): from individual species to whole genera.</title>
        <authorList>
            <person name="Goeker M."/>
        </authorList>
    </citation>
    <scope>NUCLEOTIDE SEQUENCE [LARGE SCALE GENOMIC DNA]</scope>
    <source>
        <strain evidence="1 2">DSM 45791</strain>
    </source>
</reference>
<comment type="caution">
    <text evidence="1">The sequence shown here is derived from an EMBL/GenBank/DDBJ whole genome shotgun (WGS) entry which is preliminary data.</text>
</comment>
<evidence type="ECO:0000313" key="1">
    <source>
        <dbReference type="EMBL" id="REH31015.1"/>
    </source>
</evidence>
<dbReference type="AlphaFoldDB" id="A0A3E0GWG0"/>
<dbReference type="InterPro" id="IPR025855">
    <property type="entry name" value="Replic_Relax"/>
</dbReference>
<dbReference type="Proteomes" id="UP000256269">
    <property type="component" value="Unassembled WGS sequence"/>
</dbReference>
<dbReference type="SUPFAM" id="SSF46785">
    <property type="entry name" value="Winged helix' DNA-binding domain"/>
    <property type="match status" value="1"/>
</dbReference>
<organism evidence="1 2">
    <name type="scientific">Kutzneria buriramensis</name>
    <dbReference type="NCBI Taxonomy" id="1045776"/>
    <lineage>
        <taxon>Bacteria</taxon>
        <taxon>Bacillati</taxon>
        <taxon>Actinomycetota</taxon>
        <taxon>Actinomycetes</taxon>
        <taxon>Pseudonocardiales</taxon>
        <taxon>Pseudonocardiaceae</taxon>
        <taxon>Kutzneria</taxon>
    </lineage>
</organism>
<dbReference type="Pfam" id="PF13814">
    <property type="entry name" value="Replic_Relax"/>
    <property type="match status" value="1"/>
</dbReference>
<name>A0A3E0GWG0_9PSEU</name>
<dbReference type="EMBL" id="QUNO01000022">
    <property type="protein sequence ID" value="REH31015.1"/>
    <property type="molecule type" value="Genomic_DNA"/>
</dbReference>
<protein>
    <submittedName>
        <fullName evidence="1">Protein involved in plasmid replication-relaxation</fullName>
    </submittedName>
</protein>
<evidence type="ECO:0000313" key="2">
    <source>
        <dbReference type="Proteomes" id="UP000256269"/>
    </source>
</evidence>
<keyword evidence="2" id="KW-1185">Reference proteome</keyword>
<accession>A0A3E0GWG0</accession>
<sequence>MPATSTPRRPRGGNITPKMWSAKLLTGQVTLSPMQEQILACLTQHRLMTTQQLHTLVAADYRREFLHRNLQRLAAAELAASTPVQHERNAKAWWVTPAGRARVAAALRPRAYVMTAGRADSNLQSHTLLANQIGVEFVRHGRARNVPISYLDWDNEIGHRVRDGESEASNLVSDLRIRFVLTDDADGDSGVVCLIEADRGTETVLALTEKIRNYTRLLTYIPLEARRAGDTVPNWRRHYRRFPRVLIVFADKAQSTLERRAEQLLGFCAEDPYINQHLDRLGLLCTTMTQLTDHGPFEPIFWDAYGHNVNLLGTAPKRRTSGRST</sequence>
<dbReference type="RefSeq" id="WP_116180837.1">
    <property type="nucleotide sequence ID" value="NZ_CP144376.1"/>
</dbReference>
<dbReference type="OrthoDB" id="2562278at2"/>
<dbReference type="InterPro" id="IPR036390">
    <property type="entry name" value="WH_DNA-bd_sf"/>
</dbReference>
<proteinExistence type="predicted"/>